<dbReference type="EMBL" id="FPKX01000064">
    <property type="protein sequence ID" value="SFZ98859.1"/>
    <property type="molecule type" value="Genomic_DNA"/>
</dbReference>
<sequence>MKKIEQNRLNELLKIINIYPEIRIAHFSDGGDELIQYINDFCMKNNYEYQVNCTDPDFYEHLSPKYEDRDKTRILNFNIARPSYIMQGKKYDYVFLSNTTDDDFRGTFLKRVHAIIKNAGNIIIFTLKGGYIERDKWIAELEEQYYVSSSIISDMFENYDVIVSRKMHGWGK</sequence>
<dbReference type="AlphaFoldDB" id="A0A1W1EFN3"/>
<name>A0A1W1EFN3_9ZZZZ</name>
<evidence type="ECO:0000313" key="1">
    <source>
        <dbReference type="EMBL" id="SFZ98859.1"/>
    </source>
</evidence>
<proteinExistence type="predicted"/>
<reference evidence="1" key="1">
    <citation type="submission" date="2016-10" db="EMBL/GenBank/DDBJ databases">
        <authorList>
            <person name="de Groot N.N."/>
        </authorList>
    </citation>
    <scope>NUCLEOTIDE SEQUENCE</scope>
</reference>
<protein>
    <submittedName>
        <fullName evidence="1">Uncharacterized protein</fullName>
    </submittedName>
</protein>
<gene>
    <name evidence="1" type="ORF">MNB_SV-5-105</name>
</gene>
<organism evidence="1">
    <name type="scientific">hydrothermal vent metagenome</name>
    <dbReference type="NCBI Taxonomy" id="652676"/>
    <lineage>
        <taxon>unclassified sequences</taxon>
        <taxon>metagenomes</taxon>
        <taxon>ecological metagenomes</taxon>
    </lineage>
</organism>
<accession>A0A1W1EFN3</accession>